<dbReference type="Pfam" id="PF24883">
    <property type="entry name" value="NPHP3_N"/>
    <property type="match status" value="1"/>
</dbReference>
<dbReference type="AlphaFoldDB" id="A0A9P8Y1G8"/>
<keyword evidence="4" id="KW-1185">Reference proteome</keyword>
<evidence type="ECO:0000313" key="3">
    <source>
        <dbReference type="EMBL" id="KAH7025086.1"/>
    </source>
</evidence>
<dbReference type="PANTHER" id="PTHR10039:SF15">
    <property type="entry name" value="NACHT DOMAIN-CONTAINING PROTEIN"/>
    <property type="match status" value="1"/>
</dbReference>
<evidence type="ECO:0000256" key="1">
    <source>
        <dbReference type="ARBA" id="ARBA00022737"/>
    </source>
</evidence>
<dbReference type="InterPro" id="IPR056884">
    <property type="entry name" value="NPHP3-like_N"/>
</dbReference>
<evidence type="ECO:0000313" key="4">
    <source>
        <dbReference type="Proteomes" id="UP000756346"/>
    </source>
</evidence>
<name>A0A9P8Y1G8_9PEZI</name>
<protein>
    <recommendedName>
        <fullName evidence="2">Nephrocystin 3-like N-terminal domain-containing protein</fullName>
    </recommendedName>
</protein>
<sequence>MSYRVQTASHGKALDGIKEDTAAVKHDTTAIKEGTTSIKEDTTALIESHASAEEEATRRSILDWVEKRVIRFDKIQGDHFNRAQAGTGTWFLESEPFQSWCTGTAKTMYCPGIPGAGKTIIASVVANYLSVRFPQADTNVSVIYFNYKSQGQQGLTRILLSILWQFVYKRKRLDKRIQDFWKAHERSEPSADAISALLGNLVQNASRSFIVLDALDEISNEGGMDSRKSLLNSIMELQKTAATGHALHVLMTARPDTELPASFNPESTFHIYSAEQDLRLFLKTRVNDLDCLPEDDYDDDMSQSLKERIVDRILEAADGM</sequence>
<dbReference type="Proteomes" id="UP000756346">
    <property type="component" value="Unassembled WGS sequence"/>
</dbReference>
<evidence type="ECO:0000259" key="2">
    <source>
        <dbReference type="Pfam" id="PF24883"/>
    </source>
</evidence>
<comment type="caution">
    <text evidence="3">The sequence shown here is derived from an EMBL/GenBank/DDBJ whole genome shotgun (WGS) entry which is preliminary data.</text>
</comment>
<dbReference type="EMBL" id="JAGTJQ010000009">
    <property type="protein sequence ID" value="KAH7025086.1"/>
    <property type="molecule type" value="Genomic_DNA"/>
</dbReference>
<dbReference type="PANTHER" id="PTHR10039">
    <property type="entry name" value="AMELOGENIN"/>
    <property type="match status" value="1"/>
</dbReference>
<organism evidence="3 4">
    <name type="scientific">Microdochium trichocladiopsis</name>
    <dbReference type="NCBI Taxonomy" id="1682393"/>
    <lineage>
        <taxon>Eukaryota</taxon>
        <taxon>Fungi</taxon>
        <taxon>Dikarya</taxon>
        <taxon>Ascomycota</taxon>
        <taxon>Pezizomycotina</taxon>
        <taxon>Sordariomycetes</taxon>
        <taxon>Xylariomycetidae</taxon>
        <taxon>Xylariales</taxon>
        <taxon>Microdochiaceae</taxon>
        <taxon>Microdochium</taxon>
    </lineage>
</organism>
<dbReference type="RefSeq" id="XP_046008634.1">
    <property type="nucleotide sequence ID" value="XM_046150554.1"/>
</dbReference>
<dbReference type="GeneID" id="70180100"/>
<dbReference type="Gene3D" id="3.40.50.300">
    <property type="entry name" value="P-loop containing nucleotide triphosphate hydrolases"/>
    <property type="match status" value="1"/>
</dbReference>
<dbReference type="OrthoDB" id="195446at2759"/>
<proteinExistence type="predicted"/>
<keyword evidence="1" id="KW-0677">Repeat</keyword>
<feature type="domain" description="Nephrocystin 3-like N-terminal" evidence="2">
    <location>
        <begin position="86"/>
        <end position="254"/>
    </location>
</feature>
<dbReference type="SUPFAM" id="SSF52540">
    <property type="entry name" value="P-loop containing nucleoside triphosphate hydrolases"/>
    <property type="match status" value="1"/>
</dbReference>
<gene>
    <name evidence="3" type="ORF">B0I36DRAFT_250575</name>
</gene>
<dbReference type="InterPro" id="IPR027417">
    <property type="entry name" value="P-loop_NTPase"/>
</dbReference>
<accession>A0A9P8Y1G8</accession>
<reference evidence="3" key="1">
    <citation type="journal article" date="2021" name="Nat. Commun.">
        <title>Genetic determinants of endophytism in the Arabidopsis root mycobiome.</title>
        <authorList>
            <person name="Mesny F."/>
            <person name="Miyauchi S."/>
            <person name="Thiergart T."/>
            <person name="Pickel B."/>
            <person name="Atanasova L."/>
            <person name="Karlsson M."/>
            <person name="Huettel B."/>
            <person name="Barry K.W."/>
            <person name="Haridas S."/>
            <person name="Chen C."/>
            <person name="Bauer D."/>
            <person name="Andreopoulos W."/>
            <person name="Pangilinan J."/>
            <person name="LaButti K."/>
            <person name="Riley R."/>
            <person name="Lipzen A."/>
            <person name="Clum A."/>
            <person name="Drula E."/>
            <person name="Henrissat B."/>
            <person name="Kohler A."/>
            <person name="Grigoriev I.V."/>
            <person name="Martin F.M."/>
            <person name="Hacquard S."/>
        </authorList>
    </citation>
    <scope>NUCLEOTIDE SEQUENCE</scope>
    <source>
        <strain evidence="3">MPI-CAGE-CH-0230</strain>
    </source>
</reference>